<dbReference type="GO" id="GO:0005886">
    <property type="term" value="C:plasma membrane"/>
    <property type="evidence" value="ECO:0007669"/>
    <property type="project" value="UniProtKB-SubCell"/>
</dbReference>
<evidence type="ECO:0000256" key="3">
    <source>
        <dbReference type="ARBA" id="ARBA00022448"/>
    </source>
</evidence>
<feature type="transmembrane region" description="Helical" evidence="8">
    <location>
        <begin position="88"/>
        <end position="109"/>
    </location>
</feature>
<keyword evidence="10" id="KW-1185">Reference proteome</keyword>
<keyword evidence="6 8" id="KW-1133">Transmembrane helix</keyword>
<comment type="subcellular location">
    <subcellularLocation>
        <location evidence="1">Cell membrane</location>
        <topology evidence="1">Multi-pass membrane protein</topology>
    </subcellularLocation>
</comment>
<evidence type="ECO:0000256" key="1">
    <source>
        <dbReference type="ARBA" id="ARBA00004651"/>
    </source>
</evidence>
<reference evidence="10" key="1">
    <citation type="journal article" date="2018" name="Front. Microbiol.">
        <title>Genome-Based Analysis Reveals the Taxonomy and Diversity of the Family Idiomarinaceae.</title>
        <authorList>
            <person name="Liu Y."/>
            <person name="Lai Q."/>
            <person name="Shao Z."/>
        </authorList>
    </citation>
    <scope>NUCLEOTIDE SEQUENCE [LARGE SCALE GENOMIC DNA]</scope>
    <source>
        <strain evidence="10">GBPy7</strain>
    </source>
</reference>
<dbReference type="PANTHER" id="PTHR36838:SF1">
    <property type="entry name" value="SLR1864 PROTEIN"/>
    <property type="match status" value="1"/>
</dbReference>
<feature type="transmembrane region" description="Helical" evidence="8">
    <location>
        <begin position="250"/>
        <end position="272"/>
    </location>
</feature>
<keyword evidence="5 8" id="KW-0812">Transmembrane</keyword>
<feature type="transmembrane region" description="Helical" evidence="8">
    <location>
        <begin position="53"/>
        <end position="76"/>
    </location>
</feature>
<proteinExistence type="inferred from homology"/>
<name>A0A432W2F4_9GAMM</name>
<evidence type="ECO:0008006" key="11">
    <source>
        <dbReference type="Google" id="ProtNLM"/>
    </source>
</evidence>
<keyword evidence="7 8" id="KW-0472">Membrane</keyword>
<feature type="transmembrane region" description="Helical" evidence="8">
    <location>
        <begin position="284"/>
        <end position="302"/>
    </location>
</feature>
<dbReference type="InterPro" id="IPR038770">
    <property type="entry name" value="Na+/solute_symporter_sf"/>
</dbReference>
<dbReference type="Pfam" id="PF03547">
    <property type="entry name" value="Mem_trans"/>
    <property type="match status" value="1"/>
</dbReference>
<evidence type="ECO:0000313" key="10">
    <source>
        <dbReference type="Proteomes" id="UP000288395"/>
    </source>
</evidence>
<evidence type="ECO:0000256" key="6">
    <source>
        <dbReference type="ARBA" id="ARBA00022989"/>
    </source>
</evidence>
<evidence type="ECO:0000256" key="7">
    <source>
        <dbReference type="ARBA" id="ARBA00023136"/>
    </source>
</evidence>
<dbReference type="Proteomes" id="UP000288395">
    <property type="component" value="Unassembled WGS sequence"/>
</dbReference>
<dbReference type="PANTHER" id="PTHR36838">
    <property type="entry name" value="AUXIN EFFLUX CARRIER FAMILY PROTEIN"/>
    <property type="match status" value="1"/>
</dbReference>
<evidence type="ECO:0000256" key="5">
    <source>
        <dbReference type="ARBA" id="ARBA00022692"/>
    </source>
</evidence>
<feature type="transmembrane region" description="Helical" evidence="8">
    <location>
        <begin position="121"/>
        <end position="144"/>
    </location>
</feature>
<dbReference type="InterPro" id="IPR004776">
    <property type="entry name" value="Mem_transp_PIN-like"/>
</dbReference>
<feature type="transmembrane region" description="Helical" evidence="8">
    <location>
        <begin position="164"/>
        <end position="181"/>
    </location>
</feature>
<keyword evidence="3" id="KW-0813">Transport</keyword>
<evidence type="ECO:0000256" key="2">
    <source>
        <dbReference type="ARBA" id="ARBA00010145"/>
    </source>
</evidence>
<sequence length="305" mass="33004">MSAMLLILAYLVIGLVLKRTHLMPVNTGQVLNQYVINVAVPAMILLHLPHLDITRAILTPAIMPWVLFPISIALVLTSAKIWKWSRELTGALLIVVPLGNTSFLGFPMIETFFGTAGLPYAVIYDQVGSFIGLAFFATFFAAVYGKREDGNEEKLSIASLTKRLVTFPPVIALIVAFIFGMQNYPGMLQTLISNLAATLVPVVMIAVGFQLQFRIPKSDLLPFSVAMIIKLLILPAVALGLIRALDLNDLAAQVTVLEASMPFMITAGAVAIGAGLKPRFVASLVGYGILFGLITVPIWAWLLQA</sequence>
<dbReference type="OrthoDB" id="9786183at2"/>
<evidence type="ECO:0000313" key="9">
    <source>
        <dbReference type="EMBL" id="RUO23401.1"/>
    </source>
</evidence>
<dbReference type="Gene3D" id="1.20.1530.20">
    <property type="match status" value="1"/>
</dbReference>
<organism evidence="9 10">
    <name type="scientific">Aliidiomarina iranensis</name>
    <dbReference type="NCBI Taxonomy" id="1434071"/>
    <lineage>
        <taxon>Bacteria</taxon>
        <taxon>Pseudomonadati</taxon>
        <taxon>Pseudomonadota</taxon>
        <taxon>Gammaproteobacteria</taxon>
        <taxon>Alteromonadales</taxon>
        <taxon>Idiomarinaceae</taxon>
        <taxon>Aliidiomarina</taxon>
    </lineage>
</organism>
<dbReference type="AlphaFoldDB" id="A0A432W2F4"/>
<protein>
    <recommendedName>
        <fullName evidence="11">Malate permease</fullName>
    </recommendedName>
</protein>
<dbReference type="EMBL" id="PIPJ01000001">
    <property type="protein sequence ID" value="RUO23401.1"/>
    <property type="molecule type" value="Genomic_DNA"/>
</dbReference>
<evidence type="ECO:0000256" key="4">
    <source>
        <dbReference type="ARBA" id="ARBA00022475"/>
    </source>
</evidence>
<comment type="similarity">
    <text evidence="2">Belongs to the auxin efflux carrier (TC 2.A.69) family.</text>
</comment>
<dbReference type="RefSeq" id="WP_126765020.1">
    <property type="nucleotide sequence ID" value="NZ_PIPJ01000001.1"/>
</dbReference>
<feature type="transmembrane region" description="Helical" evidence="8">
    <location>
        <begin position="221"/>
        <end position="244"/>
    </location>
</feature>
<dbReference type="GO" id="GO:0055085">
    <property type="term" value="P:transmembrane transport"/>
    <property type="evidence" value="ECO:0007669"/>
    <property type="project" value="InterPro"/>
</dbReference>
<feature type="transmembrane region" description="Helical" evidence="8">
    <location>
        <begin position="187"/>
        <end position="209"/>
    </location>
</feature>
<evidence type="ECO:0000256" key="8">
    <source>
        <dbReference type="SAM" id="Phobius"/>
    </source>
</evidence>
<comment type="caution">
    <text evidence="9">The sequence shown here is derived from an EMBL/GenBank/DDBJ whole genome shotgun (WGS) entry which is preliminary data.</text>
</comment>
<accession>A0A432W2F4</accession>
<gene>
    <name evidence="9" type="ORF">CWE08_01765</name>
</gene>
<keyword evidence="4" id="KW-1003">Cell membrane</keyword>